<comment type="caution">
    <text evidence="2">The sequence shown here is derived from an EMBL/GenBank/DDBJ whole genome shotgun (WGS) entry which is preliminary data.</text>
</comment>
<accession>A0A5D0HS49</accession>
<dbReference type="Gene3D" id="3.30.110.70">
    <property type="entry name" value="Hypothetical protein apc22750. Chain B"/>
    <property type="match status" value="1"/>
</dbReference>
<protein>
    <submittedName>
        <fullName evidence="2">YbjQ family protein</fullName>
    </submittedName>
</protein>
<dbReference type="RefSeq" id="WP_148542847.1">
    <property type="nucleotide sequence ID" value="NZ_VSDQ01000679.1"/>
</dbReference>
<comment type="similarity">
    <text evidence="1">Belongs to the UPF0145 family.</text>
</comment>
<dbReference type="PANTHER" id="PTHR34068">
    <property type="entry name" value="UPF0145 PROTEIN YBJQ"/>
    <property type="match status" value="1"/>
</dbReference>
<dbReference type="PANTHER" id="PTHR34068:SF1">
    <property type="entry name" value="UPF0145 PROTEIN YBJQ"/>
    <property type="match status" value="1"/>
</dbReference>
<dbReference type="InterPro" id="IPR035439">
    <property type="entry name" value="UPF0145_dom_sf"/>
</dbReference>
<sequence>MVLSTTDTIEGHKIENYLGIVTGVSVNIPKVSLSFNMKKYYQSFEKRINEIKEEAFQNLKTNAQKLNANAVVGISIDIETSDASGVIFVSITGTAVKVTI</sequence>
<evidence type="ECO:0000256" key="1">
    <source>
        <dbReference type="ARBA" id="ARBA00010751"/>
    </source>
</evidence>
<evidence type="ECO:0000313" key="3">
    <source>
        <dbReference type="Proteomes" id="UP000323930"/>
    </source>
</evidence>
<dbReference type="SUPFAM" id="SSF117782">
    <property type="entry name" value="YbjQ-like"/>
    <property type="match status" value="1"/>
</dbReference>
<dbReference type="EMBL" id="VSDQ01000679">
    <property type="protein sequence ID" value="TYA74183.1"/>
    <property type="molecule type" value="Genomic_DNA"/>
</dbReference>
<dbReference type="Proteomes" id="UP000323930">
    <property type="component" value="Unassembled WGS sequence"/>
</dbReference>
<dbReference type="OrthoDB" id="9796448at2"/>
<reference evidence="2 3" key="1">
    <citation type="submission" date="2019-08" db="EMBL/GenBank/DDBJ databases">
        <title>Seonamhaeicola sediminis sp. nov., isolated from marine sediment.</title>
        <authorList>
            <person name="Cao W.R."/>
        </authorList>
    </citation>
    <scope>NUCLEOTIDE SEQUENCE [LARGE SCALE GENOMIC DNA]</scope>
    <source>
        <strain evidence="2 3">B011</strain>
    </source>
</reference>
<dbReference type="Pfam" id="PF01906">
    <property type="entry name" value="YbjQ_1"/>
    <property type="match status" value="1"/>
</dbReference>
<dbReference type="InterPro" id="IPR002765">
    <property type="entry name" value="UPF0145_YbjQ-like"/>
</dbReference>
<name>A0A5D0HS49_9FLAO</name>
<proteinExistence type="inferred from homology"/>
<organism evidence="2 3">
    <name type="scientific">Seonamhaeicola marinus</name>
    <dbReference type="NCBI Taxonomy" id="1912246"/>
    <lineage>
        <taxon>Bacteria</taxon>
        <taxon>Pseudomonadati</taxon>
        <taxon>Bacteroidota</taxon>
        <taxon>Flavobacteriia</taxon>
        <taxon>Flavobacteriales</taxon>
        <taxon>Flavobacteriaceae</taxon>
    </lineage>
</organism>
<gene>
    <name evidence="2" type="ORF">FUA24_12670</name>
</gene>
<dbReference type="AlphaFoldDB" id="A0A5D0HS49"/>
<evidence type="ECO:0000313" key="2">
    <source>
        <dbReference type="EMBL" id="TYA74183.1"/>
    </source>
</evidence>
<keyword evidence="3" id="KW-1185">Reference proteome</keyword>